<dbReference type="InterPro" id="IPR029039">
    <property type="entry name" value="Flavoprotein-like_sf"/>
</dbReference>
<feature type="binding site" evidence="10">
    <location>
        <position position="202"/>
    </location>
    <ligand>
        <name>FMN</name>
        <dbReference type="ChEBI" id="CHEBI:58210"/>
    </ligand>
</feature>
<dbReference type="Pfam" id="PF00258">
    <property type="entry name" value="Flavodoxin_1"/>
    <property type="match status" value="1"/>
</dbReference>
<organism evidence="14 15">
    <name type="scientific">Plectus sambesii</name>
    <dbReference type="NCBI Taxonomy" id="2011161"/>
    <lineage>
        <taxon>Eukaryota</taxon>
        <taxon>Metazoa</taxon>
        <taxon>Ecdysozoa</taxon>
        <taxon>Nematoda</taxon>
        <taxon>Chromadorea</taxon>
        <taxon>Plectida</taxon>
        <taxon>Plectina</taxon>
        <taxon>Plectoidea</taxon>
        <taxon>Plectidae</taxon>
        <taxon>Plectus</taxon>
    </lineage>
</organism>
<name>A0A914VWA6_9BILA</name>
<evidence type="ECO:0000256" key="6">
    <source>
        <dbReference type="ARBA" id="ARBA00022857"/>
    </source>
</evidence>
<dbReference type="Gene3D" id="3.40.50.80">
    <property type="entry name" value="Nucleotide-binding domain of ferredoxin-NADP reductase (FNR) module"/>
    <property type="match status" value="1"/>
</dbReference>
<evidence type="ECO:0000259" key="13">
    <source>
        <dbReference type="PROSITE" id="PS51384"/>
    </source>
</evidence>
<dbReference type="HAMAP" id="MF_03212">
    <property type="entry name" value="NCPR"/>
    <property type="match status" value="1"/>
</dbReference>
<dbReference type="InterPro" id="IPR017938">
    <property type="entry name" value="Riboflavin_synthase-like_b-brl"/>
</dbReference>
<dbReference type="InterPro" id="IPR008254">
    <property type="entry name" value="Flavodoxin/NO_synth"/>
</dbReference>
<evidence type="ECO:0000256" key="1">
    <source>
        <dbReference type="ARBA" id="ARBA00022630"/>
    </source>
</evidence>
<dbReference type="GO" id="GO:0050661">
    <property type="term" value="F:NADP binding"/>
    <property type="evidence" value="ECO:0007669"/>
    <property type="project" value="UniProtKB-UniRule"/>
</dbReference>
<feature type="domain" description="Flavodoxin-like" evidence="12">
    <location>
        <begin position="74"/>
        <end position="218"/>
    </location>
</feature>
<dbReference type="PANTHER" id="PTHR19384">
    <property type="entry name" value="NITRIC OXIDE SYNTHASE-RELATED"/>
    <property type="match status" value="1"/>
</dbReference>
<dbReference type="WBParaSite" id="PSAMB.scaffold26size110003.g640.t1">
    <property type="protein sequence ID" value="PSAMB.scaffold26size110003.g640.t1"/>
    <property type="gene ID" value="PSAMB.scaffold26size110003.g640"/>
</dbReference>
<feature type="binding site" evidence="10">
    <location>
        <position position="471"/>
    </location>
    <ligand>
        <name>FAD</name>
        <dbReference type="ChEBI" id="CHEBI:57692"/>
    </ligand>
</feature>
<feature type="binding site" evidence="10">
    <location>
        <begin position="465"/>
        <end position="467"/>
    </location>
    <ligand>
        <name>FAD</name>
        <dbReference type="ChEBI" id="CHEBI:57692"/>
    </ligand>
</feature>
<dbReference type="InterPro" id="IPR001433">
    <property type="entry name" value="OxRdtase_FAD/NAD-bd"/>
</dbReference>
<dbReference type="SUPFAM" id="SSF52343">
    <property type="entry name" value="Ferredoxin reductase-like, C-terminal NADP-linked domain"/>
    <property type="match status" value="1"/>
</dbReference>
<dbReference type="SUPFAM" id="SSF63380">
    <property type="entry name" value="Riboflavin synthase domain-like"/>
    <property type="match status" value="1"/>
</dbReference>
<comment type="similarity">
    <text evidence="10">In the N-terminal section; belongs to the flavodoxin family.</text>
</comment>
<dbReference type="AlphaFoldDB" id="A0A914VWA6"/>
<evidence type="ECO:0000256" key="8">
    <source>
        <dbReference type="ARBA" id="ARBA00023002"/>
    </source>
</evidence>
<dbReference type="InterPro" id="IPR003097">
    <property type="entry name" value="CysJ-like_FAD-binding"/>
</dbReference>
<dbReference type="PANTHER" id="PTHR19384:SF17">
    <property type="entry name" value="NADPH--CYTOCHROME P450 REDUCTASE"/>
    <property type="match status" value="1"/>
</dbReference>
<dbReference type="InterPro" id="IPR017927">
    <property type="entry name" value="FAD-bd_FR_type"/>
</dbReference>
<dbReference type="GO" id="GO:0003958">
    <property type="term" value="F:NADPH-hemoprotein reductase activity"/>
    <property type="evidence" value="ECO:0007669"/>
    <property type="project" value="UniProtKB-UniRule"/>
</dbReference>
<keyword evidence="7 10" id="KW-1133">Transmembrane helix</keyword>
<dbReference type="PRINTS" id="PR00369">
    <property type="entry name" value="FLAVODOXIN"/>
</dbReference>
<sequence length="670" mass="76094">MWSIMSQLDTLDLAIFTAVIGMGVFFLYKYTLGAEKSSSYTPKIVPVQSTTIGRQQSSDDGSFVNRMKNGGRQIVIFYGSQTGTGEELAGRLAKDAHRYGLKALVVDPEEVEIDEFPRIAEIENSLVILCMATYGEGDPTDNAQQFHEYLQSGDHELQGIRYAVFGLGNKTYEHYNEVGIYFDKRLEELGAERVFELGMGDDDGNLEEDFMRWREAFWPAVAAKFGWEANETDGSERQYRLEIVEGDVAHFKGEVGRLGSFEKQRPPFDLKNPYLATIAINKELHASLSDRSCRHIEFDITGARVRYEAGDHAAVFPTNCSQLVEELGKLLNADMNVVFRLINTDEESSKKHPFPCPCSYRTALTHYVDITSPIKSHVLKALAEYATDEAEKQRLLLLSTASEEGLKEYGRYIQKERRSIIDVLREFPSCKPPIDHVLELLPKLQARYYSISSSPKTDPGRVAVTAVVLRYGIGDRLIKGVCTNYLADKLPSEDPAAAPKIPIFVRKSTVRLPHRTTTPVIMIGPGTGFAPFRGFIQERAHQKEQGKEIGPMILYFGCRHRDHDYIYQDELEKYVNDGVLTELHVAFSRHSQEQKVYVQHKLWENRQTTWDLMEQGAHIYVCGDARNMARDVQAMFIKIAMELGGKTEEEATKFIKELERQKRYQADVWS</sequence>
<dbReference type="Gene3D" id="2.40.30.10">
    <property type="entry name" value="Translation factors"/>
    <property type="match status" value="1"/>
</dbReference>
<evidence type="ECO:0000256" key="3">
    <source>
        <dbReference type="ARBA" id="ARBA00022692"/>
    </source>
</evidence>
<dbReference type="Pfam" id="PF00667">
    <property type="entry name" value="FAD_binding_1"/>
    <property type="match status" value="1"/>
</dbReference>
<comment type="cofactor">
    <cofactor evidence="10">
        <name>FAD</name>
        <dbReference type="ChEBI" id="CHEBI:57692"/>
    </cofactor>
    <text evidence="10">Binds 1 FAD per monomer.</text>
</comment>
<dbReference type="Pfam" id="PF00175">
    <property type="entry name" value="NAD_binding_1"/>
    <property type="match status" value="1"/>
</dbReference>
<comment type="subcellular location">
    <subcellularLocation>
        <location evidence="10">Endoplasmic reticulum membrane</location>
        <topology evidence="10">Single-pass membrane protein</topology>
        <orientation evidence="10">Cytoplasmic side</orientation>
    </subcellularLocation>
</comment>
<dbReference type="CDD" id="cd06204">
    <property type="entry name" value="CYPOR"/>
    <property type="match status" value="1"/>
</dbReference>
<comment type="function">
    <text evidence="10">This enzyme is required for electron transfer from NADP to cytochrome P450 in microsomes. It can also provide electron transfer to heme oxygenase and cytochrome B5.</text>
</comment>
<keyword evidence="1 10" id="KW-0285">Flavoprotein</keyword>
<dbReference type="SUPFAM" id="SSF52218">
    <property type="entry name" value="Flavoproteins"/>
    <property type="match status" value="1"/>
</dbReference>
<feature type="binding site" evidence="10">
    <location>
        <position position="417"/>
    </location>
    <ligand>
        <name>FAD</name>
        <dbReference type="ChEBI" id="CHEBI:57692"/>
    </ligand>
</feature>
<dbReference type="InterPro" id="IPR039261">
    <property type="entry name" value="FNR_nucleotide-bd"/>
</dbReference>
<dbReference type="PIRSF" id="PIRSF000208">
    <property type="entry name" value="P450R"/>
    <property type="match status" value="1"/>
</dbReference>
<evidence type="ECO:0000256" key="7">
    <source>
        <dbReference type="ARBA" id="ARBA00022989"/>
    </source>
</evidence>
<reference evidence="15" key="1">
    <citation type="submission" date="2022-11" db="UniProtKB">
        <authorList>
            <consortium name="WormBaseParasite"/>
        </authorList>
    </citation>
    <scope>IDENTIFICATION</scope>
</reference>
<accession>A0A914VWA6</accession>
<feature type="binding site" evidence="10">
    <location>
        <begin position="595"/>
        <end position="599"/>
    </location>
    <ligand>
        <name>NADP(+)</name>
        <dbReference type="ChEBI" id="CHEBI:58349"/>
    </ligand>
</feature>
<dbReference type="InterPro" id="IPR001709">
    <property type="entry name" value="Flavoprot_Pyr_Nucl_cyt_Rdtase"/>
</dbReference>
<dbReference type="GO" id="GO:0050660">
    <property type="term" value="F:flavin adenine dinucleotide binding"/>
    <property type="evidence" value="ECO:0007669"/>
    <property type="project" value="UniProtKB-UniRule"/>
</dbReference>
<evidence type="ECO:0000256" key="11">
    <source>
        <dbReference type="PIRNR" id="PIRNR000208"/>
    </source>
</evidence>
<comment type="similarity">
    <text evidence="10">Belongs to the NADPH--cytochrome P450 reductase family.</text>
</comment>
<evidence type="ECO:0000259" key="12">
    <source>
        <dbReference type="PROSITE" id="PS50902"/>
    </source>
</evidence>
<feature type="binding site" evidence="10">
    <location>
        <begin position="588"/>
        <end position="589"/>
    </location>
    <ligand>
        <name>NADP(+)</name>
        <dbReference type="ChEBI" id="CHEBI:58349"/>
    </ligand>
</feature>
<dbReference type="FunFam" id="1.20.990.10:FF:000001">
    <property type="entry name" value="NADPH--cytochrome P450 reductase"/>
    <property type="match status" value="1"/>
</dbReference>
<comment type="similarity">
    <text evidence="10 11">In the C-terminal section; belongs to the flavoprotein pyridine nucleotide cytochrome reductase family.</text>
</comment>
<dbReference type="Gene3D" id="1.20.990.10">
    <property type="entry name" value="NADPH-cytochrome p450 Reductase, Chain A, domain 3"/>
    <property type="match status" value="1"/>
</dbReference>
<dbReference type="Proteomes" id="UP000887566">
    <property type="component" value="Unplaced"/>
</dbReference>
<feature type="binding site" evidence="10">
    <location>
        <begin position="132"/>
        <end position="135"/>
    </location>
    <ligand>
        <name>FMN</name>
        <dbReference type="ChEBI" id="CHEBI:58210"/>
    </ligand>
</feature>
<feature type="binding site" evidence="10">
    <location>
        <position position="669"/>
    </location>
    <ligand>
        <name>FAD</name>
        <dbReference type="ChEBI" id="CHEBI:57692"/>
    </ligand>
</feature>
<keyword evidence="9 10" id="KW-0472">Membrane</keyword>
<dbReference type="Gene3D" id="3.40.50.360">
    <property type="match status" value="1"/>
</dbReference>
<protein>
    <recommendedName>
        <fullName evidence="10 11">NADPH--cytochrome P450 reductase</fullName>
        <shortName evidence="10">CPR</shortName>
        <shortName evidence="10">P450R</shortName>
        <ecNumber evidence="10 11">1.6.2.4</ecNumber>
    </recommendedName>
</protein>
<comment type="catalytic activity">
    <reaction evidence="10 11">
        <text>2 oxidized [cytochrome P450] + NADPH = 2 reduced [cytochrome P450] + NADP(+) + H(+)</text>
        <dbReference type="Rhea" id="RHEA:24040"/>
        <dbReference type="Rhea" id="RHEA-COMP:14627"/>
        <dbReference type="Rhea" id="RHEA-COMP:14628"/>
        <dbReference type="ChEBI" id="CHEBI:15378"/>
        <dbReference type="ChEBI" id="CHEBI:55376"/>
        <dbReference type="ChEBI" id="CHEBI:57783"/>
        <dbReference type="ChEBI" id="CHEBI:58349"/>
        <dbReference type="ChEBI" id="CHEBI:60344"/>
        <dbReference type="EC" id="1.6.2.4"/>
    </reaction>
</comment>
<evidence type="ECO:0000313" key="14">
    <source>
        <dbReference type="Proteomes" id="UP000887566"/>
    </source>
</evidence>
<keyword evidence="6 10" id="KW-0521">NADP</keyword>
<dbReference type="PROSITE" id="PS51384">
    <property type="entry name" value="FAD_FR"/>
    <property type="match status" value="1"/>
</dbReference>
<dbReference type="GO" id="GO:0005829">
    <property type="term" value="C:cytosol"/>
    <property type="evidence" value="ECO:0007669"/>
    <property type="project" value="TreeGrafter"/>
</dbReference>
<dbReference type="InterPro" id="IPR023173">
    <property type="entry name" value="NADPH_Cyt_P450_Rdtase_alpha"/>
</dbReference>
<feature type="binding site" evidence="10">
    <location>
        <begin position="167"/>
        <end position="176"/>
    </location>
    <ligand>
        <name>FMN</name>
        <dbReference type="ChEBI" id="CHEBI:58210"/>
    </ligand>
</feature>
<dbReference type="FunFam" id="3.40.50.360:FF:000036">
    <property type="entry name" value="NADPH--cytochrome P450 reductase"/>
    <property type="match status" value="1"/>
</dbReference>
<feature type="binding site" evidence="10">
    <location>
        <position position="631"/>
    </location>
    <ligand>
        <name>NADP(+)</name>
        <dbReference type="ChEBI" id="CHEBI:58349"/>
    </ligand>
</feature>
<dbReference type="EC" id="1.6.2.4" evidence="10 11"/>
<feature type="binding site" evidence="10">
    <location>
        <position position="291"/>
    </location>
    <ligand>
        <name>NADP(+)</name>
        <dbReference type="ChEBI" id="CHEBI:58349"/>
    </ligand>
</feature>
<dbReference type="PRINTS" id="PR00371">
    <property type="entry name" value="FPNCR"/>
</dbReference>
<proteinExistence type="inferred from homology"/>
<dbReference type="PROSITE" id="PS50902">
    <property type="entry name" value="FLAVODOXIN_LIKE"/>
    <property type="match status" value="1"/>
</dbReference>
<dbReference type="GO" id="GO:0010181">
    <property type="term" value="F:FMN binding"/>
    <property type="evidence" value="ECO:0007669"/>
    <property type="project" value="UniProtKB-UniRule"/>
</dbReference>
<feature type="domain" description="FAD-binding FR-type" evidence="13">
    <location>
        <begin position="271"/>
        <end position="513"/>
    </location>
</feature>
<keyword evidence="3 10" id="KW-0812">Transmembrane</keyword>
<dbReference type="InterPro" id="IPR023208">
    <property type="entry name" value="P450R"/>
</dbReference>
<feature type="binding site" evidence="10">
    <location>
        <position position="527"/>
    </location>
    <ligand>
        <name>NADP(+)</name>
        <dbReference type="ChEBI" id="CHEBI:58349"/>
    </ligand>
</feature>
<feature type="binding site" evidence="10">
    <location>
        <begin position="80"/>
        <end position="85"/>
    </location>
    <ligand>
        <name>FMN</name>
        <dbReference type="ChEBI" id="CHEBI:58210"/>
    </ligand>
</feature>
<keyword evidence="4 10" id="KW-0256">Endoplasmic reticulum</keyword>
<evidence type="ECO:0000256" key="2">
    <source>
        <dbReference type="ARBA" id="ARBA00022643"/>
    </source>
</evidence>
<dbReference type="FunFam" id="3.40.50.80:FF:000001">
    <property type="entry name" value="NADPH--cytochrome P450 reductase 1"/>
    <property type="match status" value="1"/>
</dbReference>
<dbReference type="InterPro" id="IPR001094">
    <property type="entry name" value="Flavdoxin-like"/>
</dbReference>
<comment type="cofactor">
    <cofactor evidence="10">
        <name>FMN</name>
        <dbReference type="ChEBI" id="CHEBI:58210"/>
    </cofactor>
    <text evidence="10">Binds 1 FMN per monomer.</text>
</comment>
<evidence type="ECO:0000256" key="9">
    <source>
        <dbReference type="ARBA" id="ARBA00023136"/>
    </source>
</evidence>
<evidence type="ECO:0000256" key="10">
    <source>
        <dbReference type="HAMAP-Rule" id="MF_03212"/>
    </source>
</evidence>
<evidence type="ECO:0000256" key="4">
    <source>
        <dbReference type="ARBA" id="ARBA00022824"/>
    </source>
</evidence>
<feature type="binding site" evidence="10">
    <location>
        <begin position="480"/>
        <end position="483"/>
    </location>
    <ligand>
        <name>FAD</name>
        <dbReference type="ChEBI" id="CHEBI:57692"/>
    </ligand>
</feature>
<keyword evidence="5 10" id="KW-0274">FAD</keyword>
<keyword evidence="2 10" id="KW-0288">FMN</keyword>
<feature type="binding site" evidence="10">
    <location>
        <begin position="447"/>
        <end position="450"/>
    </location>
    <ligand>
        <name>FAD</name>
        <dbReference type="ChEBI" id="CHEBI:57692"/>
    </ligand>
</feature>
<keyword evidence="8 10" id="KW-0560">Oxidoreductase</keyword>
<evidence type="ECO:0000313" key="15">
    <source>
        <dbReference type="WBParaSite" id="PSAMB.scaffold26size110003.g640.t1"/>
    </source>
</evidence>
<dbReference type="GO" id="GO:0009725">
    <property type="term" value="P:response to hormone"/>
    <property type="evidence" value="ECO:0007669"/>
    <property type="project" value="TreeGrafter"/>
</dbReference>
<feature type="transmembrane region" description="Helical" evidence="10">
    <location>
        <begin position="12"/>
        <end position="30"/>
    </location>
</feature>
<keyword evidence="14" id="KW-1185">Reference proteome</keyword>
<evidence type="ECO:0000256" key="5">
    <source>
        <dbReference type="ARBA" id="ARBA00022827"/>
    </source>
</evidence>
<dbReference type="GO" id="GO:0005789">
    <property type="term" value="C:endoplasmic reticulum membrane"/>
    <property type="evidence" value="ECO:0007669"/>
    <property type="project" value="UniProtKB-SubCell"/>
</dbReference>